<protein>
    <submittedName>
        <fullName evidence="1">Uncharacterized protein</fullName>
    </submittedName>
</protein>
<proteinExistence type="predicted"/>
<gene>
    <name evidence="1" type="ORF">HGMM_F22C11C11</name>
</gene>
<organism evidence="1">
    <name type="scientific">uncultured Planctomycetota bacterium</name>
    <dbReference type="NCBI Taxonomy" id="120965"/>
    <lineage>
        <taxon>Bacteria</taxon>
        <taxon>Pseudomonadati</taxon>
        <taxon>Planctomycetota</taxon>
        <taxon>environmental samples</taxon>
    </lineage>
</organism>
<reference evidence="1" key="2">
    <citation type="journal article" date="2012" name="PLoS ONE">
        <title>A Deeply Branching Thermophilic Bacterium with an Ancient Acetyl-CoA Pathway Dominates a Subsurface Ecosystem.</title>
        <authorList>
            <person name="Takami H."/>
            <person name="Noguchi H."/>
            <person name="Takaki Y."/>
            <person name="Uchiyama I."/>
            <person name="Toyoda A."/>
            <person name="Nishi S."/>
            <person name="Chee G.-J."/>
            <person name="Arai W."/>
            <person name="Nunoura T."/>
            <person name="Itoh T."/>
            <person name="Hattori M."/>
            <person name="Takai K."/>
        </authorList>
    </citation>
    <scope>NUCLEOTIDE SEQUENCE</scope>
</reference>
<sequence length="126" mass="13753">MQVIQKCAQDLIQDRAVAVLQDFEIAVMQIPAAIAGIFFSLDVIAPIDLHKRDAVLNESAGQQTRLAEARQAVPLPQPHRLLTQIEEAQSLTPQKHFQSLPLVGVESGNRLGGIEPTTNLVQLGQK</sequence>
<accession>H5SFR0</accession>
<dbReference type="EMBL" id="AP011706">
    <property type="protein sequence ID" value="BAL54996.1"/>
    <property type="molecule type" value="Genomic_DNA"/>
</dbReference>
<name>H5SFR0_9BACT</name>
<evidence type="ECO:0000313" key="1">
    <source>
        <dbReference type="EMBL" id="BAL54996.1"/>
    </source>
</evidence>
<reference evidence="1" key="1">
    <citation type="journal article" date="2005" name="Environ. Microbiol.">
        <title>Genetic and functional properties of uncultivated thermophilic crenarchaeotes from a subsurface gold mine as revealed by analysis of genome fragments.</title>
        <authorList>
            <person name="Nunoura T."/>
            <person name="Hirayama H."/>
            <person name="Takami H."/>
            <person name="Oida H."/>
            <person name="Nishi S."/>
            <person name="Shimamura S."/>
            <person name="Suzuki Y."/>
            <person name="Inagaki F."/>
            <person name="Takai K."/>
            <person name="Nealson K.H."/>
            <person name="Horikoshi K."/>
        </authorList>
    </citation>
    <scope>NUCLEOTIDE SEQUENCE</scope>
</reference>
<dbReference type="AlphaFoldDB" id="H5SFR0"/>